<accession>A0A9P2LER0</accession>
<organism evidence="2">
    <name type="scientific">Acinetobacter baumannii</name>
    <dbReference type="NCBI Taxonomy" id="470"/>
    <lineage>
        <taxon>Bacteria</taxon>
        <taxon>Pseudomonadati</taxon>
        <taxon>Pseudomonadota</taxon>
        <taxon>Gammaproteobacteria</taxon>
        <taxon>Moraxellales</taxon>
        <taxon>Moraxellaceae</taxon>
        <taxon>Acinetobacter</taxon>
        <taxon>Acinetobacter calcoaceticus/baumannii complex</taxon>
    </lineage>
</organism>
<name>A0A9P2LER0_ACIBA</name>
<protein>
    <submittedName>
        <fullName evidence="2">DUF2829 domain-containing protein</fullName>
    </submittedName>
</protein>
<reference evidence="2" key="1">
    <citation type="submission" date="2020-12" db="EMBL/GenBank/DDBJ databases">
        <authorList>
            <consortium name="Clinical and Environmental Microbiology Branch: Whole genome sequencing antimicrobial resistance pathogens in the healthcare setting"/>
        </authorList>
    </citation>
    <scope>NUCLEOTIDE SEQUENCE</scope>
    <source>
        <strain evidence="2">2018HL-00813</strain>
    </source>
</reference>
<sequence length="176" mass="19755">MIIYGNPKYLYVGIKSVLALPQTKQEYCDYRGWKVPENEDPAEQGFLVEYMDGGKPNHHNHVGYISWSPADVFKESYKASGALRFGDAVELLKRGARVARAGWNGKGMFVVYQKGYPQGIPCNKQTAEAWGMNEGDLFRVEPYLQIRMANGSHAMWVPSVTDVLAEDWEIVGGVYA</sequence>
<proteinExistence type="predicted"/>
<dbReference type="AlphaFoldDB" id="A0A9P2LER0"/>
<dbReference type="InterPro" id="IPR021361">
    <property type="entry name" value="Tad2-like_dom"/>
</dbReference>
<evidence type="ECO:0000259" key="1">
    <source>
        <dbReference type="Pfam" id="PF11195"/>
    </source>
</evidence>
<dbReference type="RefSeq" id="WP_000587898.1">
    <property type="nucleotide sequence ID" value="NZ_CACSGU010000031.1"/>
</dbReference>
<dbReference type="Pfam" id="PF11195">
    <property type="entry name" value="Tad2-like"/>
    <property type="match status" value="1"/>
</dbReference>
<evidence type="ECO:0000313" key="2">
    <source>
        <dbReference type="EMBL" id="EGY2378212.1"/>
    </source>
</evidence>
<dbReference type="EMBL" id="AAYLMQ010000033">
    <property type="protein sequence ID" value="EGY2378212.1"/>
    <property type="molecule type" value="Genomic_DNA"/>
</dbReference>
<feature type="domain" description="Thoeris anti-defense 2-like" evidence="1">
    <location>
        <begin position="84"/>
        <end position="171"/>
    </location>
</feature>
<gene>
    <name evidence="2" type="ORF">JHZ39_002616</name>
</gene>
<comment type="caution">
    <text evidence="2">The sequence shown here is derived from an EMBL/GenBank/DDBJ whole genome shotgun (WGS) entry which is preliminary data.</text>
</comment>